<keyword evidence="3" id="KW-0282">Flagellum</keyword>
<sequence length="141" mass="15011">MIDNNFDGLTRAREAGIDAGIGGLRKADQLKARMQNAGVDKVAREFERLFASMLVKEMRATLQDGMFGKGAGSDTYGAWFDEHIGASLADTGALDMAGILRAGLPQGEVISAETLEAERKGEAPPADDEVDTAADARPLER</sequence>
<keyword evidence="3" id="KW-0969">Cilium</keyword>
<evidence type="ECO:0000313" key="4">
    <source>
        <dbReference type="Proteomes" id="UP000316921"/>
    </source>
</evidence>
<dbReference type="AlphaFoldDB" id="A0A518BSY1"/>
<keyword evidence="3" id="KW-0966">Cell projection</keyword>
<dbReference type="RefSeq" id="WP_145070580.1">
    <property type="nucleotide sequence ID" value="NZ_CP036287.1"/>
</dbReference>
<evidence type="ECO:0000259" key="2">
    <source>
        <dbReference type="Pfam" id="PF10135"/>
    </source>
</evidence>
<evidence type="ECO:0000313" key="3">
    <source>
        <dbReference type="EMBL" id="QDU70080.1"/>
    </source>
</evidence>
<gene>
    <name evidence="3" type="ORF">Pla133_52030</name>
</gene>
<protein>
    <submittedName>
        <fullName evidence="3">Flagellar rod assembly protein/muramidase FlgJ</fullName>
    </submittedName>
</protein>
<feature type="domain" description="Flagellar protein FlgJ N-terminal" evidence="2">
    <location>
        <begin position="56"/>
        <end position="97"/>
    </location>
</feature>
<feature type="region of interest" description="Disordered" evidence="1">
    <location>
        <begin position="113"/>
        <end position="141"/>
    </location>
</feature>
<dbReference type="KEGG" id="pbap:Pla133_52030"/>
<name>A0A518BSY1_9BACT</name>
<organism evidence="3 4">
    <name type="scientific">Engelhardtia mirabilis</name>
    <dbReference type="NCBI Taxonomy" id="2528011"/>
    <lineage>
        <taxon>Bacteria</taxon>
        <taxon>Pseudomonadati</taxon>
        <taxon>Planctomycetota</taxon>
        <taxon>Planctomycetia</taxon>
        <taxon>Planctomycetia incertae sedis</taxon>
        <taxon>Engelhardtia</taxon>
    </lineage>
</organism>
<dbReference type="Proteomes" id="UP000316921">
    <property type="component" value="Chromosome"/>
</dbReference>
<proteinExistence type="predicted"/>
<dbReference type="EMBL" id="CP036287">
    <property type="protein sequence ID" value="QDU70080.1"/>
    <property type="molecule type" value="Genomic_DNA"/>
</dbReference>
<evidence type="ECO:0000256" key="1">
    <source>
        <dbReference type="SAM" id="MobiDB-lite"/>
    </source>
</evidence>
<dbReference type="Pfam" id="PF10135">
    <property type="entry name" value="Rod-binding"/>
    <property type="match status" value="1"/>
</dbReference>
<reference evidence="3 4" key="1">
    <citation type="submission" date="2019-02" db="EMBL/GenBank/DDBJ databases">
        <title>Deep-cultivation of Planctomycetes and their phenomic and genomic characterization uncovers novel biology.</title>
        <authorList>
            <person name="Wiegand S."/>
            <person name="Jogler M."/>
            <person name="Boedeker C."/>
            <person name="Pinto D."/>
            <person name="Vollmers J."/>
            <person name="Rivas-Marin E."/>
            <person name="Kohn T."/>
            <person name="Peeters S.H."/>
            <person name="Heuer A."/>
            <person name="Rast P."/>
            <person name="Oberbeckmann S."/>
            <person name="Bunk B."/>
            <person name="Jeske O."/>
            <person name="Meyerdierks A."/>
            <person name="Storesund J.E."/>
            <person name="Kallscheuer N."/>
            <person name="Luecker S."/>
            <person name="Lage O.M."/>
            <person name="Pohl T."/>
            <person name="Merkel B.J."/>
            <person name="Hornburger P."/>
            <person name="Mueller R.-W."/>
            <person name="Bruemmer F."/>
            <person name="Labrenz M."/>
            <person name="Spormann A.M."/>
            <person name="Op den Camp H."/>
            <person name="Overmann J."/>
            <person name="Amann R."/>
            <person name="Jetten M.S.M."/>
            <person name="Mascher T."/>
            <person name="Medema M.H."/>
            <person name="Devos D.P."/>
            <person name="Kaster A.-K."/>
            <person name="Ovreas L."/>
            <person name="Rohde M."/>
            <person name="Galperin M.Y."/>
            <person name="Jogler C."/>
        </authorList>
    </citation>
    <scope>NUCLEOTIDE SEQUENCE [LARGE SCALE GENOMIC DNA]</scope>
    <source>
        <strain evidence="3 4">Pla133</strain>
    </source>
</reference>
<keyword evidence="4" id="KW-1185">Reference proteome</keyword>
<accession>A0A518BSY1</accession>
<dbReference type="InterPro" id="IPR019301">
    <property type="entry name" value="Flagellar_prot_FlgJ_N"/>
</dbReference>